<reference evidence="1" key="1">
    <citation type="submission" date="2022-10" db="EMBL/GenBank/DDBJ databases">
        <title>Culturing micro-colonial fungi from biological soil crusts in the Mojave desert and describing Neophaeococcomyces mojavensis, and introducing the new genera and species Taxawa tesnikishii.</title>
        <authorList>
            <person name="Kurbessoian T."/>
            <person name="Stajich J.E."/>
        </authorList>
    </citation>
    <scope>NUCLEOTIDE SEQUENCE</scope>
    <source>
        <strain evidence="1">JES_112</strain>
    </source>
</reference>
<dbReference type="EMBL" id="JAPDRQ010000026">
    <property type="protein sequence ID" value="KAJ9661067.1"/>
    <property type="molecule type" value="Genomic_DNA"/>
</dbReference>
<evidence type="ECO:0000313" key="1">
    <source>
        <dbReference type="EMBL" id="KAJ9661067.1"/>
    </source>
</evidence>
<keyword evidence="2" id="KW-1185">Reference proteome</keyword>
<dbReference type="Proteomes" id="UP001172386">
    <property type="component" value="Unassembled WGS sequence"/>
</dbReference>
<name>A0ACC3AF50_9EURO</name>
<gene>
    <name evidence="1" type="primary">HSP31</name>
    <name evidence="1" type="ORF">H2198_002226</name>
</gene>
<evidence type="ECO:0000313" key="2">
    <source>
        <dbReference type="Proteomes" id="UP001172386"/>
    </source>
</evidence>
<keyword evidence="1" id="KW-0346">Stress response</keyword>
<sequence>MPMYDPRPLPRRALIAVTSAHAPLYPDGKETGLFITEALHPYNIFKSKGFEVDFVSETGTFSPDWLSTTEDWLKGDDKKTWEDTSKGFRKQLDSMAKAGDVDPDQHLAPFCNIKMCKIEGLCWVQQPDKVMLSGQTQASWDDGIQPTQTAKFGSTCKQVKARTAANERSLQYGLFFASAGHASLIDYPEALQLQRLASKVYSDGGIVSAVCHGGAIFPNVLNPVTNQSIINNKKVTGFTTRGEEEQGVLDTIKSWNRPTIEEAAAKAGGTYVSPPGPWDSFTQTDGRIVTGANPASAEATAVAAVEAFEKEAVLHERGEVEGPHLEASNSHPLAK</sequence>
<accession>A0ACC3AF50</accession>
<proteinExistence type="predicted"/>
<dbReference type="EC" id="4.2.1.130" evidence="1"/>
<organism evidence="1 2">
    <name type="scientific">Neophaeococcomyces mojaviensis</name>
    <dbReference type="NCBI Taxonomy" id="3383035"/>
    <lineage>
        <taxon>Eukaryota</taxon>
        <taxon>Fungi</taxon>
        <taxon>Dikarya</taxon>
        <taxon>Ascomycota</taxon>
        <taxon>Pezizomycotina</taxon>
        <taxon>Eurotiomycetes</taxon>
        <taxon>Chaetothyriomycetidae</taxon>
        <taxon>Chaetothyriales</taxon>
        <taxon>Chaetothyriales incertae sedis</taxon>
        <taxon>Neophaeococcomyces</taxon>
    </lineage>
</organism>
<protein>
    <submittedName>
        <fullName evidence="1">Plasma membrane heat shock protein</fullName>
        <ecNumber evidence="1">4.2.1.130</ecNumber>
    </submittedName>
</protein>
<keyword evidence="1" id="KW-0456">Lyase</keyword>
<comment type="caution">
    <text evidence="1">The sequence shown here is derived from an EMBL/GenBank/DDBJ whole genome shotgun (WGS) entry which is preliminary data.</text>
</comment>